<keyword evidence="2" id="KW-0547">Nucleotide-binding</keyword>
<evidence type="ECO:0000256" key="2">
    <source>
        <dbReference type="ARBA" id="ARBA00022741"/>
    </source>
</evidence>
<dbReference type="PROSITE" id="PS00211">
    <property type="entry name" value="ABC_TRANSPORTER_1"/>
    <property type="match status" value="1"/>
</dbReference>
<dbReference type="InterPro" id="IPR027417">
    <property type="entry name" value="P-loop_NTPase"/>
</dbReference>
<proteinExistence type="predicted"/>
<dbReference type="InterPro" id="IPR003593">
    <property type="entry name" value="AAA+_ATPase"/>
</dbReference>
<evidence type="ECO:0000313" key="5">
    <source>
        <dbReference type="EMBL" id="AZK48666.1"/>
    </source>
</evidence>
<dbReference type="GO" id="GO:0005524">
    <property type="term" value="F:ATP binding"/>
    <property type="evidence" value="ECO:0007669"/>
    <property type="project" value="UniProtKB-KW"/>
</dbReference>
<protein>
    <submittedName>
        <fullName evidence="5">ABC transporter ATP-binding protein</fullName>
    </submittedName>
</protein>
<dbReference type="Proteomes" id="UP000273145">
    <property type="component" value="Chromosome"/>
</dbReference>
<dbReference type="Gene3D" id="3.40.50.300">
    <property type="entry name" value="P-loop containing nucleotide triphosphate hydrolases"/>
    <property type="match status" value="1"/>
</dbReference>
<gene>
    <name evidence="5" type="ORF">EIM92_22845</name>
</gene>
<keyword evidence="6" id="KW-1185">Reference proteome</keyword>
<dbReference type="SUPFAM" id="SSF52540">
    <property type="entry name" value="P-loop containing nucleoside triphosphate hydrolases"/>
    <property type="match status" value="1"/>
</dbReference>
<evidence type="ECO:0000259" key="4">
    <source>
        <dbReference type="PROSITE" id="PS50893"/>
    </source>
</evidence>
<name>A0A3S8S0D4_9BACL</name>
<sequence length="240" mass="26841">MNIIELNNLTKNYNGVPAVKQLNLVVPEGQVFAFLGSNGAGKTTTMKMMTGQMKPTEGKVLFYGRDIWSDREARKLAGYVPDVPLLHEGLTGREMLRFVGALYGKTTDLQQQVDKILNQLELEDKADQLIKEYSLGMKRKISIGCSLIHQPKILLLDEVTNGLDPKATREVKDYILSFAKRDGGTVFLTTHVLSIVEELADQIIILDKGVIKMSGSLDELREMRGRNESRLEDIFLSAVE</sequence>
<dbReference type="OrthoDB" id="9804819at2"/>
<dbReference type="InterPro" id="IPR017871">
    <property type="entry name" value="ABC_transporter-like_CS"/>
</dbReference>
<dbReference type="AlphaFoldDB" id="A0A3S8S0D4"/>
<dbReference type="InterPro" id="IPR051782">
    <property type="entry name" value="ABC_Transporter_VariousFunc"/>
</dbReference>
<reference evidence="5 6" key="1">
    <citation type="submission" date="2018-11" db="EMBL/GenBank/DDBJ databases">
        <title>Genome sequencing of Paenibacillus lentus DSM25539(T).</title>
        <authorList>
            <person name="Kook J.-K."/>
            <person name="Park S.-N."/>
            <person name="Lim Y.K."/>
        </authorList>
    </citation>
    <scope>NUCLEOTIDE SEQUENCE [LARGE SCALE GENOMIC DNA]</scope>
    <source>
        <strain evidence="5 6">DSM 25539</strain>
    </source>
</reference>
<dbReference type="CDD" id="cd03230">
    <property type="entry name" value="ABC_DR_subfamily_A"/>
    <property type="match status" value="1"/>
</dbReference>
<feature type="domain" description="ABC transporter" evidence="4">
    <location>
        <begin position="4"/>
        <end position="233"/>
    </location>
</feature>
<dbReference type="PANTHER" id="PTHR42939">
    <property type="entry name" value="ABC TRANSPORTER ATP-BINDING PROTEIN ALBC-RELATED"/>
    <property type="match status" value="1"/>
</dbReference>
<dbReference type="GO" id="GO:0016887">
    <property type="term" value="F:ATP hydrolysis activity"/>
    <property type="evidence" value="ECO:0007669"/>
    <property type="project" value="InterPro"/>
</dbReference>
<keyword evidence="1" id="KW-0813">Transport</keyword>
<dbReference type="RefSeq" id="WP_125084817.1">
    <property type="nucleotide sequence ID" value="NZ_CP034248.1"/>
</dbReference>
<accession>A0A3S8S0D4</accession>
<evidence type="ECO:0000256" key="3">
    <source>
        <dbReference type="ARBA" id="ARBA00022840"/>
    </source>
</evidence>
<dbReference type="PANTHER" id="PTHR42939:SF1">
    <property type="entry name" value="ABC TRANSPORTER ATP-BINDING PROTEIN ALBC-RELATED"/>
    <property type="match status" value="1"/>
</dbReference>
<dbReference type="InterPro" id="IPR003439">
    <property type="entry name" value="ABC_transporter-like_ATP-bd"/>
</dbReference>
<dbReference type="Pfam" id="PF00005">
    <property type="entry name" value="ABC_tran"/>
    <property type="match status" value="1"/>
</dbReference>
<evidence type="ECO:0000256" key="1">
    <source>
        <dbReference type="ARBA" id="ARBA00022448"/>
    </source>
</evidence>
<dbReference type="PROSITE" id="PS50893">
    <property type="entry name" value="ABC_TRANSPORTER_2"/>
    <property type="match status" value="1"/>
</dbReference>
<organism evidence="5 6">
    <name type="scientific">Paenibacillus lentus</name>
    <dbReference type="NCBI Taxonomy" id="1338368"/>
    <lineage>
        <taxon>Bacteria</taxon>
        <taxon>Bacillati</taxon>
        <taxon>Bacillota</taxon>
        <taxon>Bacilli</taxon>
        <taxon>Bacillales</taxon>
        <taxon>Paenibacillaceae</taxon>
        <taxon>Paenibacillus</taxon>
    </lineage>
</organism>
<dbReference type="KEGG" id="plen:EIM92_22845"/>
<evidence type="ECO:0000313" key="6">
    <source>
        <dbReference type="Proteomes" id="UP000273145"/>
    </source>
</evidence>
<dbReference type="EMBL" id="CP034248">
    <property type="protein sequence ID" value="AZK48666.1"/>
    <property type="molecule type" value="Genomic_DNA"/>
</dbReference>
<dbReference type="SMART" id="SM00382">
    <property type="entry name" value="AAA"/>
    <property type="match status" value="1"/>
</dbReference>
<keyword evidence="3 5" id="KW-0067">ATP-binding</keyword>